<evidence type="ECO:0000313" key="1">
    <source>
        <dbReference type="EMBL" id="AUM62854.1"/>
    </source>
</evidence>
<dbReference type="RefSeq" id="WP_101780903.1">
    <property type="nucleotide sequence ID" value="NZ_CP025543.1"/>
</dbReference>
<evidence type="ECO:0000313" key="2">
    <source>
        <dbReference type="Proteomes" id="UP000234790"/>
    </source>
</evidence>
<accession>A0A2K9LYM5</accession>
<organism evidence="1 2">
    <name type="scientific">Spiroplasma monobiae MQ-1</name>
    <dbReference type="NCBI Taxonomy" id="1336748"/>
    <lineage>
        <taxon>Bacteria</taxon>
        <taxon>Bacillati</taxon>
        <taxon>Mycoplasmatota</taxon>
        <taxon>Mollicutes</taxon>
        <taxon>Entomoplasmatales</taxon>
        <taxon>Spiroplasmataceae</taxon>
        <taxon>Spiroplasma</taxon>
    </lineage>
</organism>
<dbReference type="OrthoDB" id="389617at2"/>
<name>A0A2K9LYM5_SPISQ</name>
<protein>
    <submittedName>
        <fullName evidence="1">Uncharacterized protein</fullName>
    </submittedName>
</protein>
<dbReference type="KEGG" id="smoo:SMONO_v1c06050"/>
<dbReference type="Proteomes" id="UP000234790">
    <property type="component" value="Chromosome"/>
</dbReference>
<keyword evidence="2" id="KW-1185">Reference proteome</keyword>
<gene>
    <name evidence="1" type="ORF">SMONO_v1c06050</name>
</gene>
<dbReference type="EMBL" id="CP025543">
    <property type="protein sequence ID" value="AUM62854.1"/>
    <property type="molecule type" value="Genomic_DNA"/>
</dbReference>
<proteinExistence type="predicted"/>
<sequence length="108" mass="12781">MTSNIKEISQKIIPLSAFNSLNENGFKVFSHEVDERTFYEIVEKADPFTSVSLLRSFYMYYKIYLNKYFIKPLLLKKCPSILEVLENEKSLKTKVNRIINSLERKIIH</sequence>
<reference evidence="1 2" key="1">
    <citation type="submission" date="2017-12" db="EMBL/GenBank/DDBJ databases">
        <title>Complete genome sequence of Spiroplasma monobiae MQ-1 (ATCC 33825).</title>
        <authorList>
            <person name="Tsai Y.-M."/>
            <person name="Lo W.-S."/>
            <person name="Wu P.-S."/>
            <person name="Cho S.-T."/>
            <person name="Kuo C.-H."/>
        </authorList>
    </citation>
    <scope>NUCLEOTIDE SEQUENCE [LARGE SCALE GENOMIC DNA]</scope>
    <source>
        <strain evidence="1 2">MQ-1</strain>
    </source>
</reference>
<dbReference type="AlphaFoldDB" id="A0A2K9LYM5"/>